<keyword evidence="1" id="KW-1133">Transmembrane helix</keyword>
<name>A0A917TAP8_9ACTN</name>
<dbReference type="Proteomes" id="UP000642070">
    <property type="component" value="Unassembled WGS sequence"/>
</dbReference>
<gene>
    <name evidence="2" type="ORF">GCM10007977_016280</name>
</gene>
<dbReference type="RefSeq" id="WP_190249107.1">
    <property type="nucleotide sequence ID" value="NZ_BMPI01000006.1"/>
</dbReference>
<evidence type="ECO:0000256" key="1">
    <source>
        <dbReference type="SAM" id="Phobius"/>
    </source>
</evidence>
<dbReference type="Pfam" id="PF19744">
    <property type="entry name" value="DUF6232"/>
    <property type="match status" value="1"/>
</dbReference>
<evidence type="ECO:0000313" key="3">
    <source>
        <dbReference type="Proteomes" id="UP000642070"/>
    </source>
</evidence>
<organism evidence="2 3">
    <name type="scientific">Dactylosporangium sucinum</name>
    <dbReference type="NCBI Taxonomy" id="1424081"/>
    <lineage>
        <taxon>Bacteria</taxon>
        <taxon>Bacillati</taxon>
        <taxon>Actinomycetota</taxon>
        <taxon>Actinomycetes</taxon>
        <taxon>Micromonosporales</taxon>
        <taxon>Micromonosporaceae</taxon>
        <taxon>Dactylosporangium</taxon>
    </lineage>
</organism>
<evidence type="ECO:0000313" key="2">
    <source>
        <dbReference type="EMBL" id="GGM15836.1"/>
    </source>
</evidence>
<reference evidence="2" key="1">
    <citation type="journal article" date="2014" name="Int. J. Syst. Evol. Microbiol.">
        <title>Complete genome sequence of Corynebacterium casei LMG S-19264T (=DSM 44701T), isolated from a smear-ripened cheese.</title>
        <authorList>
            <consortium name="US DOE Joint Genome Institute (JGI-PGF)"/>
            <person name="Walter F."/>
            <person name="Albersmeier A."/>
            <person name="Kalinowski J."/>
            <person name="Ruckert C."/>
        </authorList>
    </citation>
    <scope>NUCLEOTIDE SEQUENCE</scope>
    <source>
        <strain evidence="2">JCM 19831</strain>
    </source>
</reference>
<keyword evidence="3" id="KW-1185">Reference proteome</keyword>
<protein>
    <submittedName>
        <fullName evidence="2">Uncharacterized protein</fullName>
    </submittedName>
</protein>
<feature type="transmembrane region" description="Helical" evidence="1">
    <location>
        <begin position="73"/>
        <end position="91"/>
    </location>
</feature>
<sequence length="158" mass="17196">MPTVFYQGHDVVISDDVFAVWKPAPQVYDLEGLEDVHVEHNEIRPAMPVWLAVGVLVVAGATAGWALVGGPGAYVVTAVVIAVPPMAGRALRVFTPIMWSLRATYAGAEVTLFESANVFVFNRVRKGLFRALRANAASLDRLDRAGYGEAFRRLNQSL</sequence>
<dbReference type="AlphaFoldDB" id="A0A917TAP8"/>
<dbReference type="EMBL" id="BMPI01000006">
    <property type="protein sequence ID" value="GGM15836.1"/>
    <property type="molecule type" value="Genomic_DNA"/>
</dbReference>
<keyword evidence="1" id="KW-0472">Membrane</keyword>
<feature type="transmembrane region" description="Helical" evidence="1">
    <location>
        <begin position="49"/>
        <end position="67"/>
    </location>
</feature>
<reference evidence="2" key="2">
    <citation type="submission" date="2020-09" db="EMBL/GenBank/DDBJ databases">
        <authorList>
            <person name="Sun Q."/>
            <person name="Ohkuma M."/>
        </authorList>
    </citation>
    <scope>NUCLEOTIDE SEQUENCE</scope>
    <source>
        <strain evidence="2">JCM 19831</strain>
    </source>
</reference>
<accession>A0A917TAP8</accession>
<keyword evidence="1" id="KW-0812">Transmembrane</keyword>
<comment type="caution">
    <text evidence="2">The sequence shown here is derived from an EMBL/GenBank/DDBJ whole genome shotgun (WGS) entry which is preliminary data.</text>
</comment>
<dbReference type="InterPro" id="IPR045629">
    <property type="entry name" value="DUF6232"/>
</dbReference>
<proteinExistence type="predicted"/>